<protein>
    <submittedName>
        <fullName evidence="1">Uncharacterized protein</fullName>
    </submittedName>
</protein>
<reference evidence="2" key="1">
    <citation type="submission" date="2016-06" db="EMBL/GenBank/DDBJ databases">
        <title>Parallel loss of symbiosis genes in relatives of nitrogen-fixing non-legume Parasponia.</title>
        <authorList>
            <person name="Van Velzen R."/>
            <person name="Holmer R."/>
            <person name="Bu F."/>
            <person name="Rutten L."/>
            <person name="Van Zeijl A."/>
            <person name="Liu W."/>
            <person name="Santuari L."/>
            <person name="Cao Q."/>
            <person name="Sharma T."/>
            <person name="Shen D."/>
            <person name="Roswanjaya Y."/>
            <person name="Wardhani T."/>
            <person name="Kalhor M.S."/>
            <person name="Jansen J."/>
            <person name="Van den Hoogen J."/>
            <person name="Gungor B."/>
            <person name="Hartog M."/>
            <person name="Hontelez J."/>
            <person name="Verver J."/>
            <person name="Yang W.-C."/>
            <person name="Schijlen E."/>
            <person name="Repin R."/>
            <person name="Schilthuizen M."/>
            <person name="Schranz E."/>
            <person name="Heidstra R."/>
            <person name="Miyata K."/>
            <person name="Fedorova E."/>
            <person name="Kohlen W."/>
            <person name="Bisseling T."/>
            <person name="Smit S."/>
            <person name="Geurts R."/>
        </authorList>
    </citation>
    <scope>NUCLEOTIDE SEQUENCE [LARGE SCALE GENOMIC DNA]</scope>
    <source>
        <strain evidence="2">cv. RG33-2</strain>
    </source>
</reference>
<comment type="caution">
    <text evidence="1">The sequence shown here is derived from an EMBL/GenBank/DDBJ whole genome shotgun (WGS) entry which is preliminary data.</text>
</comment>
<proteinExistence type="predicted"/>
<dbReference type="InParanoid" id="A0A2P5F1E6"/>
<evidence type="ECO:0000313" key="2">
    <source>
        <dbReference type="Proteomes" id="UP000237000"/>
    </source>
</evidence>
<dbReference type="Proteomes" id="UP000237000">
    <property type="component" value="Unassembled WGS sequence"/>
</dbReference>
<accession>A0A2P5F1E6</accession>
<dbReference type="EMBL" id="JXTC01000073">
    <property type="protein sequence ID" value="PON91614.1"/>
    <property type="molecule type" value="Genomic_DNA"/>
</dbReference>
<sequence length="72" mass="8343">MSRIGIREREREARALWEESEAKLGSSTQLRFVQRTLLVCVSGQDSSVVYYVLRSCVRTNNVQAQHSHVMWC</sequence>
<gene>
    <name evidence="1" type="ORF">TorRG33x02_126530</name>
</gene>
<evidence type="ECO:0000313" key="1">
    <source>
        <dbReference type="EMBL" id="PON91614.1"/>
    </source>
</evidence>
<keyword evidence="2" id="KW-1185">Reference proteome</keyword>
<dbReference type="AlphaFoldDB" id="A0A2P5F1E6"/>
<name>A0A2P5F1E6_TREOI</name>
<dbReference type="OrthoDB" id="10388347at2759"/>
<organism evidence="1 2">
    <name type="scientific">Trema orientale</name>
    <name type="common">Charcoal tree</name>
    <name type="synonym">Celtis orientalis</name>
    <dbReference type="NCBI Taxonomy" id="63057"/>
    <lineage>
        <taxon>Eukaryota</taxon>
        <taxon>Viridiplantae</taxon>
        <taxon>Streptophyta</taxon>
        <taxon>Embryophyta</taxon>
        <taxon>Tracheophyta</taxon>
        <taxon>Spermatophyta</taxon>
        <taxon>Magnoliopsida</taxon>
        <taxon>eudicotyledons</taxon>
        <taxon>Gunneridae</taxon>
        <taxon>Pentapetalae</taxon>
        <taxon>rosids</taxon>
        <taxon>fabids</taxon>
        <taxon>Rosales</taxon>
        <taxon>Cannabaceae</taxon>
        <taxon>Trema</taxon>
    </lineage>
</organism>